<sequence>MVSSSSGIGRRKYAIALLAASMLVPATAHAADERESVDDRLDRLEAMIVALQQQMAGQQAGAAQSEAVSQLSTAVAETRAQNEALAQQQAETEARVAQVEKDSTNGFRVGDTTIKIGGYAKMDAKSIRTSGGQLPGDSVGRDFLIPSLIPVGGSSSDWDTHFHARQSRFIISTATPVGDKSIGSHLELDFLVTAGGDQRVSNSYTPRMRQAFITYDGWTFGQAWSNFQNVAALPDSVDFVGTMPGTVFVRQPMIRYKSKSGFSVSVENPETAITTSTGGRILPADDKLPDITARYDGKGFTVAAIVRQLTASDAVLPNGSDSAFGYGLSISGKVPIGSGGDDFRFMGTVGEGLGRYLGANIVNDAAIDASGNLDPIATYSGFAAFRHVWSPKARSTIAGSYFKADNPVLLTSGAPTDEVWNILGNIIYSPVPKLDLGLEYMYAERTNEAGLDGNLQQVQVMAKYSF</sequence>
<evidence type="ECO:0000256" key="1">
    <source>
        <dbReference type="SAM" id="Coils"/>
    </source>
</evidence>
<organism evidence="3 4">
    <name type="scientific">Altererythrobacter arenosus</name>
    <dbReference type="NCBI Taxonomy" id="3032592"/>
    <lineage>
        <taxon>Bacteria</taxon>
        <taxon>Pseudomonadati</taxon>
        <taxon>Pseudomonadota</taxon>
        <taxon>Alphaproteobacteria</taxon>
        <taxon>Sphingomonadales</taxon>
        <taxon>Erythrobacteraceae</taxon>
        <taxon>Altererythrobacter</taxon>
    </lineage>
</organism>
<dbReference type="RefSeq" id="WP_278017675.1">
    <property type="nucleotide sequence ID" value="NZ_CP121106.1"/>
</dbReference>
<name>A0ABY8FVF4_9SPHN</name>
<gene>
    <name evidence="3" type="ORF">P7228_07955</name>
</gene>
<proteinExistence type="predicted"/>
<reference evidence="3 4" key="1">
    <citation type="submission" date="2023-03" db="EMBL/GenBank/DDBJ databases">
        <title>Altererythrobacter sp. CAU 1644 isolated from sand.</title>
        <authorList>
            <person name="Kim W."/>
        </authorList>
    </citation>
    <scope>NUCLEOTIDE SEQUENCE [LARGE SCALE GENOMIC DNA]</scope>
    <source>
        <strain evidence="3 4">CAU 1644</strain>
    </source>
</reference>
<dbReference type="EMBL" id="CP121106">
    <property type="protein sequence ID" value="WFL78986.1"/>
    <property type="molecule type" value="Genomic_DNA"/>
</dbReference>
<protein>
    <submittedName>
        <fullName evidence="3">DcaP family trimeric outer membrane transporter</fullName>
    </submittedName>
</protein>
<keyword evidence="1" id="KW-0175">Coiled coil</keyword>
<feature type="coiled-coil region" evidence="1">
    <location>
        <begin position="34"/>
        <end position="102"/>
    </location>
</feature>
<evidence type="ECO:0000256" key="2">
    <source>
        <dbReference type="SAM" id="SignalP"/>
    </source>
</evidence>
<feature type="signal peptide" evidence="2">
    <location>
        <begin position="1"/>
        <end position="30"/>
    </location>
</feature>
<evidence type="ECO:0000313" key="4">
    <source>
        <dbReference type="Proteomes" id="UP001215827"/>
    </source>
</evidence>
<keyword evidence="4" id="KW-1185">Reference proteome</keyword>
<dbReference type="InterPro" id="IPR045748">
    <property type="entry name" value="DcaP"/>
</dbReference>
<dbReference type="Proteomes" id="UP001215827">
    <property type="component" value="Chromosome"/>
</dbReference>
<accession>A0ABY8FVF4</accession>
<dbReference type="SUPFAM" id="SSF56935">
    <property type="entry name" value="Porins"/>
    <property type="match status" value="1"/>
</dbReference>
<keyword evidence="2" id="KW-0732">Signal</keyword>
<feature type="chain" id="PRO_5047155729" evidence="2">
    <location>
        <begin position="31"/>
        <end position="466"/>
    </location>
</feature>
<evidence type="ECO:0000313" key="3">
    <source>
        <dbReference type="EMBL" id="WFL78986.1"/>
    </source>
</evidence>
<dbReference type="Pfam" id="PF19577">
    <property type="entry name" value="DcaP"/>
    <property type="match status" value="1"/>
</dbReference>